<feature type="signal peptide" evidence="1">
    <location>
        <begin position="1"/>
        <end position="19"/>
    </location>
</feature>
<dbReference type="GeneID" id="34758280"/>
<keyword evidence="1" id="KW-0732">Signal</keyword>
<gene>
    <name evidence="2" type="ORF">CLI86_03990</name>
    <name evidence="3" type="ORF">TFUB20_00960</name>
</gene>
<evidence type="ECO:0000256" key="1">
    <source>
        <dbReference type="SAM" id="SignalP"/>
    </source>
</evidence>
<reference evidence="3 4" key="1">
    <citation type="submission" date="2016-09" db="EMBL/GenBank/DDBJ databases">
        <authorList>
            <person name="Capua I."/>
            <person name="De Benedictis P."/>
            <person name="Joannis T."/>
            <person name="Lombin L.H."/>
            <person name="Cattoli G."/>
        </authorList>
    </citation>
    <scope>NUCLEOTIDE SEQUENCE [LARGE SCALE GENOMIC DNA]</scope>
    <source>
        <strain evidence="3 4">UB20</strain>
    </source>
</reference>
<dbReference type="EMBL" id="NSLJ01000007">
    <property type="protein sequence ID" value="PDP44408.1"/>
    <property type="molecule type" value="Genomic_DNA"/>
</dbReference>
<evidence type="ECO:0000313" key="2">
    <source>
        <dbReference type="EMBL" id="PDP44408.1"/>
    </source>
</evidence>
<protein>
    <recommendedName>
        <fullName evidence="6">Lipoprotein</fullName>
    </recommendedName>
</protein>
<dbReference type="Proteomes" id="UP000219259">
    <property type="component" value="Unassembled WGS sequence"/>
</dbReference>
<dbReference type="PROSITE" id="PS51257">
    <property type="entry name" value="PROKAR_LIPOPROTEIN"/>
    <property type="match status" value="1"/>
</dbReference>
<feature type="chain" id="PRO_5014267175" description="Lipoprotein" evidence="1">
    <location>
        <begin position="20"/>
        <end position="155"/>
    </location>
</feature>
<dbReference type="AlphaFoldDB" id="A0A1D3UJ61"/>
<organism evidence="3 4">
    <name type="scientific">Tannerella forsythia</name>
    <name type="common">Bacteroides forsythus</name>
    <dbReference type="NCBI Taxonomy" id="28112"/>
    <lineage>
        <taxon>Bacteria</taxon>
        <taxon>Pseudomonadati</taxon>
        <taxon>Bacteroidota</taxon>
        <taxon>Bacteroidia</taxon>
        <taxon>Bacteroidales</taxon>
        <taxon>Tannerellaceae</taxon>
        <taxon>Tannerella</taxon>
    </lineage>
</organism>
<dbReference type="Proteomes" id="UP000182057">
    <property type="component" value="Unassembled WGS sequence"/>
</dbReference>
<name>A0A1D3UJ61_TANFO</name>
<sequence precursor="true">MKKIGLLICVLAMALTSCEGPMGPPGPPGASGEKLNWEILYYTVHADDWKLVGNKDGLNSHYIFDFKESKLTKFIYEKGLVKGFRILKLDNGDNVQTPLPYVVPIGEMNGNNEKLWSEYYTYDFMPGSIAFYAYYTDFYTANKPPTCTFRIVMNW</sequence>
<dbReference type="RefSeq" id="WP_014224427.1">
    <property type="nucleotide sequence ID" value="NZ_CAJPTF010000022.1"/>
</dbReference>
<proteinExistence type="predicted"/>
<dbReference type="OrthoDB" id="997571at2"/>
<evidence type="ECO:0000313" key="5">
    <source>
        <dbReference type="Proteomes" id="UP000219259"/>
    </source>
</evidence>
<reference evidence="2 5" key="2">
    <citation type="submission" date="2017-09" db="EMBL/GenBank/DDBJ databases">
        <title>Phase variable restriction modification systems are present in the genome sequences of periodontal pathogens Prevotella intermedia, Tannerella forsythia and Porphyromonas gingivalis.</title>
        <authorList>
            <person name="Haigh R.D."/>
            <person name="Crawford L."/>
            <person name="Ralph J."/>
            <person name="Wanford J."/>
            <person name="Vartoukian S.R."/>
            <person name="Hijazib K."/>
            <person name="Wade W."/>
            <person name="Oggioni M.R."/>
        </authorList>
    </citation>
    <scope>NUCLEOTIDE SEQUENCE [LARGE SCALE GENOMIC DNA]</scope>
    <source>
        <strain evidence="2 5">WW11663</strain>
    </source>
</reference>
<evidence type="ECO:0000313" key="4">
    <source>
        <dbReference type="Proteomes" id="UP000182057"/>
    </source>
</evidence>
<dbReference type="EMBL" id="FMMM01000033">
    <property type="protein sequence ID" value="SCQ20216.1"/>
    <property type="molecule type" value="Genomic_DNA"/>
</dbReference>
<evidence type="ECO:0000313" key="3">
    <source>
        <dbReference type="EMBL" id="SCQ20216.1"/>
    </source>
</evidence>
<evidence type="ECO:0008006" key="6">
    <source>
        <dbReference type="Google" id="ProtNLM"/>
    </source>
</evidence>
<accession>A0A1D3UJ61</accession>